<dbReference type="Pfam" id="PF13302">
    <property type="entry name" value="Acetyltransf_3"/>
    <property type="match status" value="1"/>
</dbReference>
<evidence type="ECO:0000259" key="1">
    <source>
        <dbReference type="PROSITE" id="PS51186"/>
    </source>
</evidence>
<dbReference type="Proteomes" id="UP000671960">
    <property type="component" value="Chromosome"/>
</dbReference>
<organism evidence="2 3">
    <name type="scientific">Brenneria izadpanahii</name>
    <dbReference type="NCBI Taxonomy" id="2722756"/>
    <lineage>
        <taxon>Bacteria</taxon>
        <taxon>Pseudomonadati</taxon>
        <taxon>Pseudomonadota</taxon>
        <taxon>Gammaproteobacteria</taxon>
        <taxon>Enterobacterales</taxon>
        <taxon>Pectobacteriaceae</taxon>
        <taxon>Brenneria</taxon>
    </lineage>
</organism>
<name>A0ABX7UQ85_9GAMM</name>
<feature type="domain" description="N-acetyltransferase" evidence="1">
    <location>
        <begin position="11"/>
        <end position="175"/>
    </location>
</feature>
<evidence type="ECO:0000313" key="3">
    <source>
        <dbReference type="Proteomes" id="UP000671960"/>
    </source>
</evidence>
<dbReference type="InterPro" id="IPR000182">
    <property type="entry name" value="GNAT_dom"/>
</dbReference>
<dbReference type="PANTHER" id="PTHR43792:SF1">
    <property type="entry name" value="N-ACETYLTRANSFERASE DOMAIN-CONTAINING PROTEIN"/>
    <property type="match status" value="1"/>
</dbReference>
<dbReference type="InterPro" id="IPR016181">
    <property type="entry name" value="Acyl_CoA_acyltransferase"/>
</dbReference>
<sequence length="179" mass="20160">MTIPTIPTDRLILRPLAPEDAEAVRLLGGDPRVAQWTASFTSPFSRQQSEDWISRAIRAMQAGEAVTLAITLRSSAALIGVVSLRLPENATPHLGYWLGAENWGKGYCTEAVRAMIHYGFRQLGLRRISARCDDDNAASKHVMLRCGMRKEQRPPMIEEIKGRRITLVDYGINRDDEWR</sequence>
<dbReference type="Gene3D" id="3.40.630.30">
    <property type="match status" value="1"/>
</dbReference>
<evidence type="ECO:0000313" key="2">
    <source>
        <dbReference type="EMBL" id="QTF06577.1"/>
    </source>
</evidence>
<keyword evidence="3" id="KW-1185">Reference proteome</keyword>
<dbReference type="InterPro" id="IPR051531">
    <property type="entry name" value="N-acetyltransferase"/>
</dbReference>
<dbReference type="SUPFAM" id="SSF55729">
    <property type="entry name" value="Acyl-CoA N-acyltransferases (Nat)"/>
    <property type="match status" value="1"/>
</dbReference>
<gene>
    <name evidence="2" type="ORF">HC231_00500</name>
</gene>
<protein>
    <submittedName>
        <fullName evidence="2">GNAT family N-acetyltransferase</fullName>
    </submittedName>
</protein>
<proteinExistence type="predicted"/>
<dbReference type="RefSeq" id="WP_208229251.1">
    <property type="nucleotide sequence ID" value="NZ_CP050854.1"/>
</dbReference>
<reference evidence="2 3" key="1">
    <citation type="submission" date="2020-03" db="EMBL/GenBank/DDBJ databases">
        <authorList>
            <person name="Bakhshi Ganjeh M."/>
        </authorList>
    </citation>
    <scope>NUCLEOTIDE SEQUENCE [LARGE SCALE GENOMIC DNA]</scope>
    <source>
        <strain evidence="3">Iran 50</strain>
    </source>
</reference>
<accession>A0ABX7UQ85</accession>
<dbReference type="PANTHER" id="PTHR43792">
    <property type="entry name" value="GNAT FAMILY, PUTATIVE (AFU_ORTHOLOGUE AFUA_3G00765)-RELATED-RELATED"/>
    <property type="match status" value="1"/>
</dbReference>
<dbReference type="EMBL" id="CP050854">
    <property type="protein sequence ID" value="QTF06577.1"/>
    <property type="molecule type" value="Genomic_DNA"/>
</dbReference>
<dbReference type="PROSITE" id="PS51186">
    <property type="entry name" value="GNAT"/>
    <property type="match status" value="1"/>
</dbReference>